<feature type="compositionally biased region" description="Basic and acidic residues" evidence="1">
    <location>
        <begin position="79"/>
        <end position="114"/>
    </location>
</feature>
<dbReference type="AlphaFoldDB" id="A0A1Q3ANQ2"/>
<evidence type="ECO:0000313" key="2">
    <source>
        <dbReference type="EMBL" id="GAV57377.1"/>
    </source>
</evidence>
<accession>A0A1Q3ANQ2</accession>
<evidence type="ECO:0000313" key="3">
    <source>
        <dbReference type="Proteomes" id="UP000187406"/>
    </source>
</evidence>
<dbReference type="STRING" id="3775.A0A1Q3ANQ2"/>
<dbReference type="GO" id="GO:0005776">
    <property type="term" value="C:autophagosome"/>
    <property type="evidence" value="ECO:0007669"/>
    <property type="project" value="TreeGrafter"/>
</dbReference>
<dbReference type="OrthoDB" id="778244at2759"/>
<feature type="region of interest" description="Disordered" evidence="1">
    <location>
        <begin position="65"/>
        <end position="153"/>
    </location>
</feature>
<name>A0A1Q3ANQ2_CEPFO</name>
<dbReference type="PANTHER" id="PTHR34659:SF5">
    <property type="match status" value="1"/>
</dbReference>
<organism evidence="2 3">
    <name type="scientific">Cephalotus follicularis</name>
    <name type="common">Albany pitcher plant</name>
    <dbReference type="NCBI Taxonomy" id="3775"/>
    <lineage>
        <taxon>Eukaryota</taxon>
        <taxon>Viridiplantae</taxon>
        <taxon>Streptophyta</taxon>
        <taxon>Embryophyta</taxon>
        <taxon>Tracheophyta</taxon>
        <taxon>Spermatophyta</taxon>
        <taxon>Magnoliopsida</taxon>
        <taxon>eudicotyledons</taxon>
        <taxon>Gunneridae</taxon>
        <taxon>Pentapetalae</taxon>
        <taxon>rosids</taxon>
        <taxon>fabids</taxon>
        <taxon>Oxalidales</taxon>
        <taxon>Cephalotaceae</taxon>
        <taxon>Cephalotus</taxon>
    </lineage>
</organism>
<dbReference type="InParanoid" id="A0A1Q3ANQ2"/>
<dbReference type="GO" id="GO:0061908">
    <property type="term" value="C:phagophore"/>
    <property type="evidence" value="ECO:0007669"/>
    <property type="project" value="TreeGrafter"/>
</dbReference>
<sequence length="346" mass="38231">MDKRCKGLSWVGNIYQKFEDMCMEVDDIMTPQETFKYVENQFNTVGANVKQFWSDLVQDVLSSMNTNEKEDPNSSLLRDTLHNPCEKSMGEINEDNSKKELLHSSSDEPSKEVYFDLSSEQSVATGKKKKSEESAKEDSKQNCSQLKGSDMISPMEKDLGDAMLSRAADDATGISSSIKFGEESGNLDAADDAIGISSSMEFGEGSGNLDDSACTSGAMHSLVKSFEGEDLDILLNSNDVSAESGVKSNGAITEEVNDLTKLDAETIQSFDKVKLCDSYVPVDSTELSSVSHEAERQLSFKKKFIEAYTSRRREAYASRKRAEMVGSAKKSESLDYEFSESDWEIV</sequence>
<dbReference type="GO" id="GO:0006950">
    <property type="term" value="P:response to stress"/>
    <property type="evidence" value="ECO:0007669"/>
    <property type="project" value="TreeGrafter"/>
</dbReference>
<dbReference type="EMBL" id="BDDD01000028">
    <property type="protein sequence ID" value="GAV57377.1"/>
    <property type="molecule type" value="Genomic_DNA"/>
</dbReference>
<comment type="caution">
    <text evidence="2">The sequence shown here is derived from an EMBL/GenBank/DDBJ whole genome shotgun (WGS) entry which is preliminary data.</text>
</comment>
<keyword evidence="3" id="KW-1185">Reference proteome</keyword>
<evidence type="ECO:0000256" key="1">
    <source>
        <dbReference type="SAM" id="MobiDB-lite"/>
    </source>
</evidence>
<proteinExistence type="predicted"/>
<dbReference type="Proteomes" id="UP000187406">
    <property type="component" value="Unassembled WGS sequence"/>
</dbReference>
<dbReference type="PANTHER" id="PTHR34659">
    <property type="entry name" value="BNAA05G11610D PROTEIN"/>
    <property type="match status" value="1"/>
</dbReference>
<feature type="compositionally biased region" description="Basic and acidic residues" evidence="1">
    <location>
        <begin position="130"/>
        <end position="140"/>
    </location>
</feature>
<gene>
    <name evidence="2" type="ORF">CFOL_v3_00914</name>
</gene>
<reference evidence="3" key="1">
    <citation type="submission" date="2016-04" db="EMBL/GenBank/DDBJ databases">
        <title>Cephalotus genome sequencing.</title>
        <authorList>
            <person name="Fukushima K."/>
            <person name="Hasebe M."/>
            <person name="Fang X."/>
        </authorList>
    </citation>
    <scope>NUCLEOTIDE SEQUENCE [LARGE SCALE GENOMIC DNA]</scope>
    <source>
        <strain evidence="3">cv. St1</strain>
    </source>
</reference>
<dbReference type="InterPro" id="IPR053273">
    <property type="entry name" value="CST_Regulator"/>
</dbReference>
<protein>
    <submittedName>
        <fullName evidence="2">Uncharacterized protein</fullName>
    </submittedName>
</protein>